<reference evidence="3 4" key="1">
    <citation type="journal article" date="2012" name="Proc. Natl. Acad. Sci. U.S.A.">
        <title>Antigenic diversity is generated by distinct evolutionary mechanisms in African trypanosome species.</title>
        <authorList>
            <person name="Jackson A.P."/>
            <person name="Berry A."/>
            <person name="Aslett M."/>
            <person name="Allison H.C."/>
            <person name="Burton P."/>
            <person name="Vavrova-Anderson J."/>
            <person name="Brown R."/>
            <person name="Browne H."/>
            <person name="Corton N."/>
            <person name="Hauser H."/>
            <person name="Gamble J."/>
            <person name="Gilderthorp R."/>
            <person name="Marcello L."/>
            <person name="McQuillan J."/>
            <person name="Otto T.D."/>
            <person name="Quail M.A."/>
            <person name="Sanders M.J."/>
            <person name="van Tonder A."/>
            <person name="Ginger M.L."/>
            <person name="Field M.C."/>
            <person name="Barry J.D."/>
            <person name="Hertz-Fowler C."/>
            <person name="Berriman M."/>
        </authorList>
    </citation>
    <scope>NUCLEOTIDE SEQUENCE</scope>
    <source>
        <strain evidence="3 4">Y486</strain>
    </source>
</reference>
<dbReference type="VEuPathDB" id="TriTrypDB:TvY486_0802660"/>
<accession>F9WTF4</accession>
<evidence type="ECO:0000256" key="1">
    <source>
        <dbReference type="SAM" id="MobiDB-lite"/>
    </source>
</evidence>
<organism evidence="3 4">
    <name type="scientific">Trypanosoma vivax (strain Y486)</name>
    <dbReference type="NCBI Taxonomy" id="1055687"/>
    <lineage>
        <taxon>Eukaryota</taxon>
        <taxon>Discoba</taxon>
        <taxon>Euglenozoa</taxon>
        <taxon>Kinetoplastea</taxon>
        <taxon>Metakinetoplastina</taxon>
        <taxon>Trypanosomatida</taxon>
        <taxon>Trypanosomatidae</taxon>
        <taxon>Trypanosoma</taxon>
        <taxon>Duttonella</taxon>
    </lineage>
</organism>
<protein>
    <submittedName>
        <fullName evidence="3">Uncharacterized protein</fullName>
    </submittedName>
</protein>
<name>F9WTF4_TRYVY</name>
<dbReference type="EMBL" id="HE573024">
    <property type="protein sequence ID" value="CCC49657.1"/>
    <property type="molecule type" value="Genomic_DNA"/>
</dbReference>
<dbReference type="VEuPathDB" id="TriTrypDB:TvY486_0037235"/>
<evidence type="ECO:0000313" key="3">
    <source>
        <dbReference type="EMBL" id="CCD20847.1"/>
    </source>
</evidence>
<dbReference type="EMBL" id="CAEX01006420">
    <property type="protein sequence ID" value="CCD20847.1"/>
    <property type="molecule type" value="Genomic_DNA"/>
</dbReference>
<evidence type="ECO:0000313" key="4">
    <source>
        <dbReference type="Proteomes" id="UP000009027"/>
    </source>
</evidence>
<sequence>MLKDEIRLRLFHPHNVFLLPRGTTIWRHQRTYLYICRAASCSLVPSVGCSARNICRAAPGKVGRDLIHPQLFLKSATSSSQCPSATHLSSFFALAFILLSTFCHRPRTHLGRCLFISALQASCSKEGSFPLSSWVRMADKVRTTAQRSTTLFLNDTEQFLFDFGAASHGVGDGDNSVCSQSSDSCESADLQGEGGDEGRTAVHSGNTTAEKRIGGVKQSAVAVPIDASAAREFANKALGYGHRFLLSDVSLDDAVVQFQAKLRRYAEELSAYTRHKKARNEAGKRYEGRSSHPPRSSRTSRGGPRPVAANARDGATEHDQ</sequence>
<keyword evidence="4" id="KW-1185">Reference proteome</keyword>
<feature type="region of interest" description="Disordered" evidence="1">
    <location>
        <begin position="275"/>
        <end position="320"/>
    </location>
</feature>
<dbReference type="AlphaFoldDB" id="F9WTF4"/>
<proteinExistence type="predicted"/>
<evidence type="ECO:0000313" key="2">
    <source>
        <dbReference type="EMBL" id="CCC49657.1"/>
    </source>
</evidence>
<dbReference type="Proteomes" id="UP000009027">
    <property type="component" value="Unassembled WGS sequence"/>
</dbReference>
<feature type="compositionally biased region" description="Basic and acidic residues" evidence="1">
    <location>
        <begin position="279"/>
        <end position="290"/>
    </location>
</feature>
<gene>
    <name evidence="3" type="ORF">TvY486_0037235</name>
    <name evidence="2" type="ORF">TVY486_0802660</name>
</gene>
<feature type="compositionally biased region" description="Low complexity" evidence="1">
    <location>
        <begin position="291"/>
        <end position="306"/>
    </location>
</feature>